<feature type="compositionally biased region" description="Basic and acidic residues" evidence="1">
    <location>
        <begin position="265"/>
        <end position="275"/>
    </location>
</feature>
<evidence type="ECO:0000256" key="1">
    <source>
        <dbReference type="SAM" id="MobiDB-lite"/>
    </source>
</evidence>
<evidence type="ECO:0000313" key="3">
    <source>
        <dbReference type="Proteomes" id="UP000770717"/>
    </source>
</evidence>
<dbReference type="EMBL" id="WNTK01000004">
    <property type="protein sequence ID" value="KAG9486118.1"/>
    <property type="molecule type" value="Genomic_DNA"/>
</dbReference>
<sequence length="707" mass="79942">MAPAPCTGAAPSAKSCGLQGKWRIGPSALRHTQTDMAGRVRFVCVEFDIRVLANSGNGRPYFQQDNVPHHTSNAVPRPAQADRRTDGRTRQMMQDADGRSSASSGAKMVPSNPDVLTLFKEFAEQKRKEREQNPEVKCMKNKYKLKAPAYPSPGNVLHTGRQLSRSPAPGVLPLLPSQKFDPRTEEVEEEFGLWSVRTPDNVVPCGRQLARTPTDAHALREMPVKEGEDNRSANKSERNVKDSEEGGMASRVGNGSVICDMAEGEMARRESEKSDTIVGDTEEGGMERRDGSCSVICDMAEGEMAKSDCDGNGSICDTAEDEGARRECNNGNGAISRVSNVMPGMMSASEGGLTTVQQETISEDTEFDSRTMIQNNRRISQMPVRGLNQMRVSGVLKKMPGYECRSEDLEFLKYMENQEKSKALKEAISEDPEARSRPMMQNSRRISEMPVQGLNQIRISGVLKKMPGYECRSEDLEFLKYMENREKAKVLKNELLILRKDLAARNQEKESVLAKKEKIEADIEKMNLSFERTLQLGRALLSRTQDPAGDLSPEEVFKQLHVLTIQNAHQQARLQLEATERELSRRQQEAANRTSLADNRKRSLTLKLESSEQHVKEAQYRVQQLQEEVVTLKMQIKQTVEQKSELEARLQKARLQISACGKRKMQKSEMSEEEREKMNRRLQRILHRKDNYLERERILQRLKEELQ</sequence>
<feature type="region of interest" description="Disordered" evidence="1">
    <location>
        <begin position="214"/>
        <end position="289"/>
    </location>
</feature>
<proteinExistence type="predicted"/>
<gene>
    <name evidence="2" type="ORF">GDO78_008934</name>
</gene>
<dbReference type="AlphaFoldDB" id="A0A8J6FEA5"/>
<feature type="region of interest" description="Disordered" evidence="1">
    <location>
        <begin position="60"/>
        <end position="110"/>
    </location>
</feature>
<organism evidence="2 3">
    <name type="scientific">Eleutherodactylus coqui</name>
    <name type="common">Puerto Rican coqui</name>
    <dbReference type="NCBI Taxonomy" id="57060"/>
    <lineage>
        <taxon>Eukaryota</taxon>
        <taxon>Metazoa</taxon>
        <taxon>Chordata</taxon>
        <taxon>Craniata</taxon>
        <taxon>Vertebrata</taxon>
        <taxon>Euteleostomi</taxon>
        <taxon>Amphibia</taxon>
        <taxon>Batrachia</taxon>
        <taxon>Anura</taxon>
        <taxon>Neobatrachia</taxon>
        <taxon>Hyloidea</taxon>
        <taxon>Eleutherodactylidae</taxon>
        <taxon>Eleutherodactylinae</taxon>
        <taxon>Eleutherodactylus</taxon>
        <taxon>Eleutherodactylus</taxon>
    </lineage>
</organism>
<dbReference type="Proteomes" id="UP000770717">
    <property type="component" value="Unassembled WGS sequence"/>
</dbReference>
<protein>
    <submittedName>
        <fullName evidence="2">Uncharacterized protein</fullName>
    </submittedName>
</protein>
<feature type="compositionally biased region" description="Basic and acidic residues" evidence="1">
    <location>
        <begin position="217"/>
        <end position="244"/>
    </location>
</feature>
<keyword evidence="3" id="KW-1185">Reference proteome</keyword>
<name>A0A8J6FEA5_ELECQ</name>
<dbReference type="OrthoDB" id="8964991at2759"/>
<feature type="compositionally biased region" description="Polar residues" evidence="1">
    <location>
        <begin position="63"/>
        <end position="74"/>
    </location>
</feature>
<reference evidence="2" key="1">
    <citation type="thesis" date="2020" institute="ProQuest LLC" country="789 East Eisenhower Parkway, Ann Arbor, MI, USA">
        <title>Comparative Genomics and Chromosome Evolution.</title>
        <authorList>
            <person name="Mudd A.B."/>
        </authorList>
    </citation>
    <scope>NUCLEOTIDE SEQUENCE</scope>
    <source>
        <strain evidence="2">HN-11 Male</strain>
        <tissue evidence="2">Kidney and liver</tissue>
    </source>
</reference>
<accession>A0A8J6FEA5</accession>
<evidence type="ECO:0000313" key="2">
    <source>
        <dbReference type="EMBL" id="KAG9486118.1"/>
    </source>
</evidence>
<feature type="region of interest" description="Disordered" evidence="1">
    <location>
        <begin position="581"/>
        <end position="604"/>
    </location>
</feature>
<feature type="compositionally biased region" description="Basic and acidic residues" evidence="1">
    <location>
        <begin position="80"/>
        <end position="89"/>
    </location>
</feature>
<comment type="caution">
    <text evidence="2">The sequence shown here is derived from an EMBL/GenBank/DDBJ whole genome shotgun (WGS) entry which is preliminary data.</text>
</comment>